<keyword evidence="2" id="KW-0255">Endonuclease</keyword>
<evidence type="ECO:0000259" key="1">
    <source>
        <dbReference type="Pfam" id="PF01844"/>
    </source>
</evidence>
<dbReference type="GO" id="GO:0004519">
    <property type="term" value="F:endonuclease activity"/>
    <property type="evidence" value="ECO:0007669"/>
    <property type="project" value="UniProtKB-KW"/>
</dbReference>
<dbReference type="EMBL" id="MT144674">
    <property type="protein sequence ID" value="QJH97127.1"/>
    <property type="molecule type" value="Genomic_DNA"/>
</dbReference>
<protein>
    <submittedName>
        <fullName evidence="2">Putative homing endonuclease</fullName>
    </submittedName>
</protein>
<dbReference type="Pfam" id="PF01844">
    <property type="entry name" value="HNH"/>
    <property type="match status" value="1"/>
</dbReference>
<feature type="domain" description="HNH" evidence="1">
    <location>
        <begin position="98"/>
        <end position="126"/>
    </location>
</feature>
<keyword evidence="2" id="KW-0540">Nuclease</keyword>
<evidence type="ECO:0000313" key="2">
    <source>
        <dbReference type="EMBL" id="QJA47746.1"/>
    </source>
</evidence>
<dbReference type="GO" id="GO:0003676">
    <property type="term" value="F:nucleic acid binding"/>
    <property type="evidence" value="ECO:0007669"/>
    <property type="project" value="InterPro"/>
</dbReference>
<dbReference type="CDD" id="cd00085">
    <property type="entry name" value="HNHc"/>
    <property type="match status" value="1"/>
</dbReference>
<dbReference type="InterPro" id="IPR002711">
    <property type="entry name" value="HNH"/>
</dbReference>
<sequence length="158" mass="18774">MERAFYGDTVSYRHRCPRCGLHTLSGGTEFKCDCGYKSYNVVVKREIIETGKPRRRVCPADIKKRLIEDQDDKCFWCEREIGQPYYKSSKVRYLKRNYDHAVPYARSGRNTRDNWRLSCDVCNRWKASLVFDNEYDCSEYLKRKWSKAIARGSIVEEE</sequence>
<accession>A0A6H1ZIJ4</accession>
<evidence type="ECO:0000313" key="3">
    <source>
        <dbReference type="EMBL" id="QJH97127.1"/>
    </source>
</evidence>
<dbReference type="GO" id="GO:0008270">
    <property type="term" value="F:zinc ion binding"/>
    <property type="evidence" value="ECO:0007669"/>
    <property type="project" value="InterPro"/>
</dbReference>
<name>A0A6H1ZIJ4_9ZZZZ</name>
<dbReference type="InterPro" id="IPR003615">
    <property type="entry name" value="HNH_nuc"/>
</dbReference>
<dbReference type="AlphaFoldDB" id="A0A6H1ZIJ4"/>
<gene>
    <name evidence="2" type="ORF">TM448A00733_0007</name>
    <name evidence="3" type="ORF">TM448B00934_0014</name>
</gene>
<organism evidence="2">
    <name type="scientific">viral metagenome</name>
    <dbReference type="NCBI Taxonomy" id="1070528"/>
    <lineage>
        <taxon>unclassified sequences</taxon>
        <taxon>metagenomes</taxon>
        <taxon>organismal metagenomes</taxon>
    </lineage>
</organism>
<dbReference type="EMBL" id="MT144055">
    <property type="protein sequence ID" value="QJA47746.1"/>
    <property type="molecule type" value="Genomic_DNA"/>
</dbReference>
<keyword evidence="2" id="KW-0378">Hydrolase</keyword>
<reference evidence="2" key="1">
    <citation type="submission" date="2020-03" db="EMBL/GenBank/DDBJ databases">
        <title>The deep terrestrial virosphere.</title>
        <authorList>
            <person name="Holmfeldt K."/>
            <person name="Nilsson E."/>
            <person name="Simone D."/>
            <person name="Lopez-Fernandez M."/>
            <person name="Wu X."/>
            <person name="de Brujin I."/>
            <person name="Lundin D."/>
            <person name="Andersson A."/>
            <person name="Bertilsson S."/>
            <person name="Dopson M."/>
        </authorList>
    </citation>
    <scope>NUCLEOTIDE SEQUENCE</scope>
    <source>
        <strain evidence="2">TM448A00733</strain>
        <strain evidence="3">TM448B00934</strain>
    </source>
</reference>
<dbReference type="Gene3D" id="1.10.30.50">
    <property type="match status" value="1"/>
</dbReference>
<proteinExistence type="predicted"/>